<geneLocation type="plasmid" evidence="5 6">
    <name>unnamed2</name>
</geneLocation>
<dbReference type="Gene3D" id="1.20.120.530">
    <property type="entry name" value="GntR ligand-binding domain-like"/>
    <property type="match status" value="1"/>
</dbReference>
<evidence type="ECO:0000256" key="1">
    <source>
        <dbReference type="ARBA" id="ARBA00023015"/>
    </source>
</evidence>
<evidence type="ECO:0000256" key="2">
    <source>
        <dbReference type="ARBA" id="ARBA00023125"/>
    </source>
</evidence>
<name>A0A5B8J9I6_9RHOB</name>
<keyword evidence="5" id="KW-0614">Plasmid</keyword>
<dbReference type="InterPro" id="IPR036388">
    <property type="entry name" value="WH-like_DNA-bd_sf"/>
</dbReference>
<reference evidence="5 6" key="1">
    <citation type="submission" date="2019-07" db="EMBL/GenBank/DDBJ databases">
        <title>Litoreibacter alkalisoli sp. nov., isolated from saline-alkaline soil.</title>
        <authorList>
            <person name="Wang S."/>
            <person name="Xu L."/>
            <person name="Xing Y.-T."/>
            <person name="Sun J.-Q."/>
        </authorList>
    </citation>
    <scope>NUCLEOTIDE SEQUENCE [LARGE SCALE GENOMIC DNA]</scope>
    <source>
        <strain evidence="5 6">LN3S51</strain>
        <plasmid evidence="5 6">unnamed2</plasmid>
    </source>
</reference>
<evidence type="ECO:0000313" key="5">
    <source>
        <dbReference type="EMBL" id="QDY70987.1"/>
    </source>
</evidence>
<dbReference type="Gene3D" id="1.10.10.10">
    <property type="entry name" value="Winged helix-like DNA-binding domain superfamily/Winged helix DNA-binding domain"/>
    <property type="match status" value="1"/>
</dbReference>
<dbReference type="RefSeq" id="WP_146366403.1">
    <property type="nucleotide sequence ID" value="NZ_CP042263.1"/>
</dbReference>
<keyword evidence="3" id="KW-0804">Transcription</keyword>
<dbReference type="GO" id="GO:0003700">
    <property type="term" value="F:DNA-binding transcription factor activity"/>
    <property type="evidence" value="ECO:0007669"/>
    <property type="project" value="InterPro"/>
</dbReference>
<gene>
    <name evidence="5" type="ORF">FPZ52_14940</name>
</gene>
<evidence type="ECO:0000313" key="6">
    <source>
        <dbReference type="Proteomes" id="UP000318483"/>
    </source>
</evidence>
<evidence type="ECO:0000256" key="3">
    <source>
        <dbReference type="ARBA" id="ARBA00023163"/>
    </source>
</evidence>
<keyword evidence="6" id="KW-1185">Reference proteome</keyword>
<dbReference type="Proteomes" id="UP000318483">
    <property type="component" value="Plasmid unnamed2"/>
</dbReference>
<dbReference type="SUPFAM" id="SSF48008">
    <property type="entry name" value="GntR ligand-binding domain-like"/>
    <property type="match status" value="1"/>
</dbReference>
<feature type="domain" description="HTH gntR-type" evidence="4">
    <location>
        <begin position="5"/>
        <end position="73"/>
    </location>
</feature>
<dbReference type="KEGG" id="lit:FPZ52_14940"/>
<dbReference type="GO" id="GO:0003677">
    <property type="term" value="F:DNA binding"/>
    <property type="evidence" value="ECO:0007669"/>
    <property type="project" value="UniProtKB-KW"/>
</dbReference>
<dbReference type="InterPro" id="IPR036390">
    <property type="entry name" value="WH_DNA-bd_sf"/>
</dbReference>
<keyword evidence="1" id="KW-0805">Transcription regulation</keyword>
<evidence type="ECO:0000259" key="4">
    <source>
        <dbReference type="PROSITE" id="PS50949"/>
    </source>
</evidence>
<dbReference type="SMART" id="SM00895">
    <property type="entry name" value="FCD"/>
    <property type="match status" value="1"/>
</dbReference>
<dbReference type="OrthoDB" id="284307at2"/>
<dbReference type="PROSITE" id="PS50949">
    <property type="entry name" value="HTH_GNTR"/>
    <property type="match status" value="1"/>
</dbReference>
<dbReference type="InterPro" id="IPR008920">
    <property type="entry name" value="TF_FadR/GntR_C"/>
</dbReference>
<protein>
    <submittedName>
        <fullName evidence="5">FadR family transcriptional regulator</fullName>
    </submittedName>
</protein>
<dbReference type="EMBL" id="CP042263">
    <property type="protein sequence ID" value="QDY70987.1"/>
    <property type="molecule type" value="Genomic_DNA"/>
</dbReference>
<keyword evidence="2" id="KW-0238">DNA-binding</keyword>
<dbReference type="InterPro" id="IPR011711">
    <property type="entry name" value="GntR_C"/>
</dbReference>
<dbReference type="PANTHER" id="PTHR43537:SF5">
    <property type="entry name" value="UXU OPERON TRANSCRIPTIONAL REGULATOR"/>
    <property type="match status" value="1"/>
</dbReference>
<proteinExistence type="predicted"/>
<organism evidence="5 6">
    <name type="scientific">Qingshengfaniella alkalisoli</name>
    <dbReference type="NCBI Taxonomy" id="2599296"/>
    <lineage>
        <taxon>Bacteria</taxon>
        <taxon>Pseudomonadati</taxon>
        <taxon>Pseudomonadota</taxon>
        <taxon>Alphaproteobacteria</taxon>
        <taxon>Rhodobacterales</taxon>
        <taxon>Paracoccaceae</taxon>
        <taxon>Qingshengfaniella</taxon>
    </lineage>
</organism>
<dbReference type="Pfam" id="PF07729">
    <property type="entry name" value="FCD"/>
    <property type="match status" value="1"/>
</dbReference>
<dbReference type="AlphaFoldDB" id="A0A5B8J9I6"/>
<dbReference type="Pfam" id="PF00392">
    <property type="entry name" value="GntR"/>
    <property type="match status" value="1"/>
</dbReference>
<dbReference type="SUPFAM" id="SSF46785">
    <property type="entry name" value="Winged helix' DNA-binding domain"/>
    <property type="match status" value="1"/>
</dbReference>
<dbReference type="SMART" id="SM00345">
    <property type="entry name" value="HTH_GNTR"/>
    <property type="match status" value="1"/>
</dbReference>
<dbReference type="PANTHER" id="PTHR43537">
    <property type="entry name" value="TRANSCRIPTIONAL REGULATOR, GNTR FAMILY"/>
    <property type="match status" value="1"/>
</dbReference>
<accession>A0A5B8J9I6</accession>
<sequence length="233" mass="26694">MSNADPADLDLIERLKAGIANESLLEAGRILPERRLAEELGIGRTRLRRILDQLERDSVIFRHHGQGTFPAPPPALHKDRIRTLAKDVTPHNVMEVRLEIEPALSALAAQRATGEELRQLGRLLDRTIDARDPKEYDTADEVFHFKIAELAHNPLFLTIYQSIRALRRSADWTEKRQESHSVDMIARLGVQHQNLFQKIEQRQSAEAARHMEEHLLTVSNVMLRTRRIGVLHD</sequence>
<dbReference type="InterPro" id="IPR000524">
    <property type="entry name" value="Tscrpt_reg_HTH_GntR"/>
</dbReference>